<dbReference type="SMR" id="G1UB82"/>
<feature type="compositionally biased region" description="Polar residues" evidence="4">
    <location>
        <begin position="4891"/>
        <end position="4903"/>
    </location>
</feature>
<dbReference type="EMBL" id="AE017143">
    <property type="protein sequence ID" value="AAP96012.1"/>
    <property type="molecule type" value="Genomic_DNA"/>
</dbReference>
<proteinExistence type="predicted"/>
<dbReference type="STRING" id="233412.HD_1156"/>
<evidence type="ECO:0000256" key="1">
    <source>
        <dbReference type="ARBA" id="ARBA00022670"/>
    </source>
</evidence>
<feature type="region of interest" description="Disordered" evidence="4">
    <location>
        <begin position="2389"/>
        <end position="2438"/>
    </location>
</feature>
<dbReference type="PANTHER" id="PTHR34491:SF74">
    <property type="entry name" value="DUF4456 DOMAIN-CONTAINING PROTEIN"/>
    <property type="match status" value="1"/>
</dbReference>
<dbReference type="PANTHER" id="PTHR34491">
    <property type="entry name" value="A-TYPE INCLUSION PROTEIN, PUTATIVE-RELATED"/>
    <property type="match status" value="1"/>
</dbReference>
<organism evidence="6 7">
    <name type="scientific">Haemophilus ducreyi (strain 35000HP / ATCC 700724)</name>
    <dbReference type="NCBI Taxonomy" id="233412"/>
    <lineage>
        <taxon>Bacteria</taxon>
        <taxon>Pseudomonadati</taxon>
        <taxon>Pseudomonadota</taxon>
        <taxon>Gammaproteobacteria</taxon>
        <taxon>Pasteurellales</taxon>
        <taxon>Pasteurellaceae</taxon>
        <taxon>Haemophilus</taxon>
    </lineage>
</organism>
<accession>G1UB82</accession>
<dbReference type="InterPro" id="IPR025157">
    <property type="entry name" value="Hemagglutinin_rpt"/>
</dbReference>
<dbReference type="Pfam" id="PF13332">
    <property type="entry name" value="Fil_haemagg_2"/>
    <property type="match status" value="1"/>
</dbReference>
<keyword evidence="1" id="KW-0645">Protease</keyword>
<evidence type="ECO:0000313" key="6">
    <source>
        <dbReference type="EMBL" id="AAP96012.1"/>
    </source>
</evidence>
<feature type="region of interest" description="Disordered" evidence="4">
    <location>
        <begin position="1890"/>
        <end position="1929"/>
    </location>
</feature>
<dbReference type="eggNOG" id="COG3064">
    <property type="taxonomic scope" value="Bacteria"/>
</dbReference>
<dbReference type="GO" id="GO:0006508">
    <property type="term" value="P:proteolysis"/>
    <property type="evidence" value="ECO:0007669"/>
    <property type="project" value="UniProtKB-KW"/>
</dbReference>
<feature type="compositionally biased region" description="Basic and acidic residues" evidence="4">
    <location>
        <begin position="2389"/>
        <end position="2398"/>
    </location>
</feature>
<sequence>MNNKRYKLIFSKVKNCLVPVAENIKSASGNSGSSSNSKIAEDQEEEPDSLACSLSPLSSSIHLGLHNHSPLKVFKGKNLSVVLLSLMPAMQVWADSSNAIVDHSHGAKQTAVDERDPKNGKEKVVVINIAKPDEQGISDNHFSKFNIPNSAVFNNSIKEGNSQLVGLLGENKNLGSQAAKTIFNQVTGDQESKISGGLEVFGEKADLFIINPNGVTLNGVKTINTDRFVASTSEVVEPHIKQLNVQRGKVIIGKDGVATNGLSHFDVVAKNIEQQGKVSIEGDSKPAKLANVTFAAGNLTYDVNTRDVNRNTNPKKPITDNTRKDNIAISGESAGSMYGRNIKFIVTDKGAGVNHQGVIFAEDDINILTDDGNSRLNKVYADYVRVVGKDIELANNGQIHADQQLILNATGHVKLNDGSSVISNNNLGISALNLTLENATVSANNLSFRVTNDTKLNNLSKVSARAADLQSGNLNLDKASVLAHKLTLNISNDVSLNNQSKLSANNLKIKKVRDLNLNNSELSANNLTLNTSNNITLKNKSKFTAGNMTLNVTNNVTLNNDSELAANNLTLNVTKNVTLNDASKLSANKLDLNVTDNVTLNSKSTLSAGELTFKKVKNVTLNNDSELAANNLSLNASHNVTLNNKSKLSAQKADIKAVNLTLNDTTELTAKNLDINSTTITNNGTIAGIFANITTEKLNNKEKALILAEQNLNFTVNGSHYENKGDIVSKDKATVTFSKNSDFTSNGSKLVNAQNQLKVNVNNFTISQGDDITLIGNVTLNASGTFTNSGNLTTVKTLDVGDIQNFTNKGNLTVGEDLHIKSKTKITNDGKLISIKNLNISSEADFINNGTLLGIEALKIATKGNFTNKEKAILASNSLLDISVAEGKKTFNNGTIESGKNLNITNTGAFLNVDNATIRSFGVLNITSTGNVSNNGTLISNERLNITSAANFTNESNGTVMSNGLLNIIAKQGNITNKNLIASRQQLNLTAVADNITNDSNISNKIAVLHSLGNISLNSKDQVYNLGEIYAGNNISVKAHQLKNDVKLMGDITTKTKEGQASYKLYQASNGGHFGNDGSSGYSEGDLNIKGKFADLDNKLTVQRIGKIYAGRDLTFNKSNAGGKSEIINRGTINVKNKLSYDSDVSFENNMQSQKVDLYTKIFEAKSDIELTFKTNGTHPVYLNFKSNNNEKKYRNSENTKNFKSIGDLINEALSDSAPEAIEAYYSGSSSNYINPVSYLAALGNANNSSNPHYLNTALKHILGNGWQDDLKKQENIKVLKQKWEDFKKDKGASKMLDLYPNTDKEKAKIFAGIIRNGNDTISDVESEDFKKKYSKFQNGEWAKNDTGTDSYDSTKASEKYKKVENVDHKENIDEHKLNIGKHEITVPGVSFENLNNKNMDHQPDKLGEIDKSIISELLAQPVYTEKSAARDSDPRVNQNDKEALDNLYRTRLSYINQNNYLGAKYFFNQLDTEDDKLKGIKRIGDNYFEHQLITRLIEKVADNHLTLKHGLHDIALVKKLIDSASIQAKDLNLKVGEALTKEQKDNLKEDIVWYVKTEVNGQEVLVPQVYLAKQTIEEVEKQRGVGTGQIRAGIIDVKVDDVRNTGTIAGYAVGLEAKNKLKNTGDILSQRLSKLVGKKGLESTGVTYVDETGATKVRKARIKSEGHIYLETDKDKNVDLTASELKGNTGQIKAKDLNLNDIYETSYKYKYEKLFGKNGGEIGDRVTQTSQAKSVGTDASFDHLHLSLEGDVNQTGSNLKANRTTGVVKGDFNTKAGKDLFHRQIDTVTSGTVYSASASGGGQSAGISLTDQGVETYTNKTATAGANADVTNFMKRTRETETSLTHRNSEFNALSGELYVMGKADIGGVDINRDVEVIKTPEEIAAEQKAAEEAKKAEVKENEASETAAKETEEAENDNVAEKDKTKPKFKKLTDEEIAAAFETKGEDFFAAYKAREEEDRKKGFTLSAEQIESTKARDEKETTYYELKVGVGAEAEAHSAAADAISNKARQIIDTQNGLKQDGTVALQEASDVLNLATGDLAGASAKLKFELSTIEKKSRGASDGRSILGGRLNLAARGGDITLNNVETTENSHLSLKARDNVNVNSGVTEQKDESNSQSLKVTAGASSGCGVMAGGCSAGVSAGVSGSYNESNTESTSHTNSLLRGKSLRVEAGKDFNLISSNVDVDHLHLDVKGDTNVVSKQDSYSRKERGVNYSVSAGVGVSTAGGARPNGSVGLGVSAENENSKIVKQQAGISAKRITGEINNLNLTGGYIENKGNPDELNVKGDITTHELKDEHHKDGGSFGGSVGVSETGVTQVNVNGGRVEQKHYEATQHSSISGINTKGKTVGNFKTDRSQSTEVHRDDTIAATNFNFELGDIAELAKKGKEKWDNRSAKTTSSSQDSAHDPRSRSVENGYSELPRFKTADNDAGVDSPRLIKGEAEQAQTLALTKAGNDVIPEVQSLTQKARPQSLVDESPYAEIPALTRPQVKSNIAESIEVPQFRTKVSDGDEGNYAEITFPTNKAAISSTQDVGDTPTPRALRLESESGYESAENLGLIPRGFKSSPKGEYEDISDAIEPQTRSRKLDEPEPIYGTINKSPEAIARANAKADEAIQALGYDPRIKPVVPEEAPPALPPRNLQTKAISDYDDVSYVPDFKVRKTDEPEPIYGTINKSPEAIARANAKADEAIQASGYDPRIKPVVPEDAPPALPPRTQSLIDSTEVPSYRSALANVKFDDASPWPQPSALRSKAFADEPSSETPKSRGKRGISEESLSSTVQPRSRKISEEDSSFERLPLRIIDNGSDYAEILPRNVKQTNEPATQAIRAPKALDNNDVIAERPSFKLRQLDDDVESVNGIYSSIKPKALIEEGTPITRQVKTVQEETPVTDLVNKRELVKEDRSLLDKVQDTFQPLKVRSKINDVRSSVEEYGGEVTFKYAQSKGEVYNEIVKHAETQNGVCEATCSHWIAKKVNDENIWTDLYKDGQKGRKGGLNKDAIESIEKLQTEFINAGTATQQFKLTNTWLEEQGVVPKQKYFGKLSRADEVAGTVSKNDVSALVKAILDTGNESSAVKKISINLEGGSHTVSASIEGQKVVFFDPNFGEITFKDKKSFEKWMKNAFWKKSGYAGKKDTKRFFNVVNYHKNSKRNKVIDVNQNHIQQLAGSEGFSPSLPTRPQLANAAGIKSNEMSSLFSWSKLKHLFSRESGKKAQVEGPEIKHLGGVVDKDAFYFPLDKIVTRRDAEGEIRVNMDNIKKAFNPRDKHYNSQEARSLRSLYNQDPSMSGTRFIIENQVIANPFSSADLQSYIQAQQSKLPELGRQARRALPELPTAANKGRGSRVEEQNIVTRPRVEDVYATVNKGAKHGEAQQPGSFYTKKLVDQVSHVPNTEPVYADLHFNRNGRVVRQTEPEVIYEKIRGQQVEVDDPSSLYAKVNRNRRLDNVEGFYPPEQLRTRSDKLAEQVSRVPTTEPVYADLRFKSAEDDYAPALPARPELGNAAGFRKAKVKGEESESTWSRLKHLFSRESGKKAQVEGPEIKHLGGVVDKDAFYFPLDKIVTRRDAEGEIRVNMDNIKKAFNPRDKHYNSQEARSLRSLYNQDPSMSGTRFIIENQVIANPFSSADLQSYIQAQQSKLPELGRQARRALPELPTAANKGRGSRVEEQNIVTRPRVEDVYATVNKGAKHGEAQQPGSFYTKKLVDQVSHVPNTEPVYADLHFNRNGRVVRQTEPEVIYEKIRGQQVEVDDPSSLYAKVNRNRRLDNVEGFYPPEQLRTRSDKLAEQVSRVPTTEPVYADLRFKSAEDDYAPALPARPELGNAAGFRKAKVKGEESESTWSRLKHLFSRESGKKAQVEGPEIKHLGGVVDKDAFYFPLDKIVTRRDAEGEIRVNMDNIKKAFNPRDKHYNSQEARSLRSLYNQDPSMSGTRFIIENQVIANPFSSADLQSYIQAQQSKLPELGRQARRALPELPTAANKGRGSRVEEQNIVTRPRVEDVYATVNKGAKHGEAQQPGSFYTKKLVDQVSHVPNTEPVYADLHFNRNGRVVRQTEPEVIYEKIRGQQVEVDDPSSLYAKVNRNRRLDNVEGFYPPEQLRTRSDKLAEQVSRVPTTEPVYADLRFKSAEDDYAPALPARPELGNAAGFRKAKVKGEESESTWSRLKHLFSRESGKTKVEEVENEYKSQTNGENSLEIKTIEHIPTRLKNLESPREAQSDLGENALIYGLQRGRQALISKANAADKEGKNAILADSYIGKLNLGFEFGELTKFAKQVKDGKVTEQDIQNIASFNDETAKLARRSEPKNRINDANVDDNQRIIRELINNEAAVDALKRIATLSDQEKAMHSTLRANEKFDMDELEESPNYTTAENKSIRDYKDTQKALNDARMDFFTEKTKFIAKETLERGGQLYFALDGLVTNSPGFRADTQINMDKLKDVFNPNHEHYDSVTSRELRYLYENYKDNPNLKFTLKDHVIANPLKTLKTSISESDLKSSPRRARQEGPSLLQRVRNLFDKSSSNKRSEKDTAQTSVGYRNTNIDIINDKTKGVNHIVENGVEVALTNTDYKPLKLPNVEAAFKQTKLKAENIDPHIEAVKKLEIIASSANSIPKEHLLKALIEVTEGKTDEDINVYQKLFNTRQNISNEVAPTYSLRNLDGKDGKQILRSVAEIYKNLPLSDTYQAVRNYVNNRLIEKLSSNRLLLEHLANSKISGNEYAIKYIFDTVSRAKQEIFEQELNTELAPVSLDIMRRKAANILSSEHGSYKDGTLSIYDKPVKSAFHSRLKNNGEVLNTIVHELTHHEQDALAKIIDNKGYDAKLFDKNNILYITGGLGYPKQALERDAFLSGDSVSEAFMKKAKEYHERTKQERKDAKKDEARIAKLYKQWEQEEANKKSASLNGSSQSLDSRSEVEFNRVSHKSVR</sequence>
<dbReference type="Gene3D" id="2.160.20.10">
    <property type="entry name" value="Single-stranded right-handed beta-helix, Pectin lyase-like"/>
    <property type="match status" value="1"/>
</dbReference>
<feature type="compositionally biased region" description="Basic and acidic residues" evidence="4">
    <location>
        <begin position="2356"/>
        <end position="2368"/>
    </location>
</feature>
<protein>
    <submittedName>
        <fullName evidence="6">Large supernatant protein 2</fullName>
    </submittedName>
</protein>
<dbReference type="OrthoDB" id="2664633at2"/>
<dbReference type="eggNOG" id="COG3210">
    <property type="taxonomic scope" value="Bacteria"/>
</dbReference>
<dbReference type="CDD" id="cd20498">
    <property type="entry name" value="C58_YopT"/>
    <property type="match status" value="1"/>
</dbReference>
<dbReference type="InterPro" id="IPR006473">
    <property type="entry name" value="Peptidase_C58_Yopt"/>
</dbReference>
<dbReference type="SUPFAM" id="SSF54001">
    <property type="entry name" value="Cysteine proteinases"/>
    <property type="match status" value="1"/>
</dbReference>
<dbReference type="InterPro" id="IPR038765">
    <property type="entry name" value="Papain-like_cys_pep_sf"/>
</dbReference>
<feature type="region of interest" description="Disordered" evidence="4">
    <location>
        <begin position="27"/>
        <end position="46"/>
    </location>
</feature>
<dbReference type="Pfam" id="PF13018">
    <property type="entry name" value="ESPR"/>
    <property type="match status" value="1"/>
</dbReference>
<dbReference type="PIR" id="T31105">
    <property type="entry name" value="T31105"/>
</dbReference>
<dbReference type="KEGG" id="hdu:HD_1156"/>
<dbReference type="NCBIfam" id="TIGR01901">
    <property type="entry name" value="adhes_NPXG"/>
    <property type="match status" value="1"/>
</dbReference>
<dbReference type="Pfam" id="PF05860">
    <property type="entry name" value="TPS"/>
    <property type="match status" value="1"/>
</dbReference>
<evidence type="ECO:0000313" key="7">
    <source>
        <dbReference type="Proteomes" id="UP000001022"/>
    </source>
</evidence>
<keyword evidence="2" id="KW-0378">Hydrolase</keyword>
<evidence type="ECO:0000256" key="4">
    <source>
        <dbReference type="SAM" id="MobiDB-lite"/>
    </source>
</evidence>
<feature type="region of interest" description="Disordered" evidence="4">
    <location>
        <begin position="2103"/>
        <end position="2123"/>
    </location>
</feature>
<feature type="region of interest" description="Disordered" evidence="4">
    <location>
        <begin position="2334"/>
        <end position="2368"/>
    </location>
</feature>
<feature type="domain" description="Filamentous haemagglutinin FhaB/tRNA nuclease CdiA-like TPS" evidence="5">
    <location>
        <begin position="121"/>
        <end position="239"/>
    </location>
</feature>
<gene>
    <name evidence="6" type="primary">lspA2</name>
    <name evidence="6" type="ordered locus">HD_1156</name>
</gene>
<dbReference type="RefSeq" id="WP_010945061.1">
    <property type="nucleotide sequence ID" value="NC_002940.2"/>
</dbReference>
<evidence type="ECO:0000256" key="3">
    <source>
        <dbReference type="ARBA" id="ARBA00022807"/>
    </source>
</evidence>
<name>G1UB82_HAEDU</name>
<feature type="region of interest" description="Disordered" evidence="4">
    <location>
        <begin position="4885"/>
        <end position="4919"/>
    </location>
</feature>
<dbReference type="InterPro" id="IPR012334">
    <property type="entry name" value="Pectin_lyas_fold"/>
</dbReference>
<dbReference type="Proteomes" id="UP000001022">
    <property type="component" value="Chromosome"/>
</dbReference>
<dbReference type="GO" id="GO:0004197">
    <property type="term" value="F:cysteine-type endopeptidase activity"/>
    <property type="evidence" value="ECO:0007669"/>
    <property type="project" value="InterPro"/>
</dbReference>
<dbReference type="NCBIfam" id="TIGR01586">
    <property type="entry name" value="yopT_cys_prot"/>
    <property type="match status" value="1"/>
</dbReference>
<feature type="region of interest" description="Disordered" evidence="4">
    <location>
        <begin position="2739"/>
        <end position="2796"/>
    </location>
</feature>
<feature type="region of interest" description="Disordered" evidence="4">
    <location>
        <begin position="4485"/>
        <end position="4528"/>
    </location>
</feature>
<feature type="compositionally biased region" description="Basic and acidic residues" evidence="4">
    <location>
        <begin position="1890"/>
        <end position="1913"/>
    </location>
</feature>
<dbReference type="SMART" id="SM00912">
    <property type="entry name" value="Haemagg_act"/>
    <property type="match status" value="1"/>
</dbReference>
<dbReference type="Pfam" id="PF03543">
    <property type="entry name" value="Peptidase_C58"/>
    <property type="match status" value="1"/>
</dbReference>
<dbReference type="InterPro" id="IPR008638">
    <property type="entry name" value="FhaB/CdiA-like_TPS"/>
</dbReference>
<feature type="compositionally biased region" description="Low complexity" evidence="4">
    <location>
        <begin position="27"/>
        <end position="38"/>
    </location>
</feature>
<dbReference type="InterPro" id="IPR011050">
    <property type="entry name" value="Pectin_lyase_fold/virulence"/>
</dbReference>
<dbReference type="HOGENOM" id="CLU_223385_0_0_6"/>
<feature type="region of interest" description="Disordered" evidence="4">
    <location>
        <begin position="2688"/>
        <end position="2727"/>
    </location>
</feature>
<feature type="compositionally biased region" description="Polar residues" evidence="4">
    <location>
        <begin position="2337"/>
        <end position="2349"/>
    </location>
</feature>
<reference evidence="7" key="1">
    <citation type="submission" date="2003-06" db="EMBL/GenBank/DDBJ databases">
        <title>The complete genome sequence of Haemophilus ducreyi.</title>
        <authorList>
            <person name="Munson R.S. Jr."/>
            <person name="Ray W.C."/>
            <person name="Mahairas G."/>
            <person name="Sabo P."/>
            <person name="Mungur R."/>
            <person name="Johnson L."/>
            <person name="Nguyen D."/>
            <person name="Wang J."/>
            <person name="Forst C."/>
            <person name="Hood L."/>
        </authorList>
    </citation>
    <scope>NUCLEOTIDE SEQUENCE [LARGE SCALE GENOMIC DNA]</scope>
    <source>
        <strain evidence="7">35000HP / ATCC 700724</strain>
    </source>
</reference>
<evidence type="ECO:0000256" key="2">
    <source>
        <dbReference type="ARBA" id="ARBA00022801"/>
    </source>
</evidence>
<dbReference type="SUPFAM" id="SSF51126">
    <property type="entry name" value="Pectin lyase-like"/>
    <property type="match status" value="1"/>
</dbReference>
<dbReference type="Gene3D" id="3.90.70.20">
    <property type="match status" value="1"/>
</dbReference>
<keyword evidence="3" id="KW-0788">Thiol protease</keyword>
<evidence type="ECO:0000259" key="5">
    <source>
        <dbReference type="SMART" id="SM00912"/>
    </source>
</evidence>
<dbReference type="InterPro" id="IPR024973">
    <property type="entry name" value="ESPR"/>
</dbReference>
<keyword evidence="7" id="KW-1185">Reference proteome</keyword>